<sequence length="73" mass="8595">MKHKLFTAWLAVPFAAAVASDSGALLTAIAWVLLAWIVSALVWLERYRRREEQKRQRRFNRMRRAAWEDNHAS</sequence>
<evidence type="ECO:0000313" key="3">
    <source>
        <dbReference type="EMBL" id="MBC5726804.1"/>
    </source>
</evidence>
<evidence type="ECO:0000256" key="1">
    <source>
        <dbReference type="SAM" id="Phobius"/>
    </source>
</evidence>
<dbReference type="RefSeq" id="WP_186950496.1">
    <property type="nucleotide sequence ID" value="NZ_JACOPL010000031.1"/>
</dbReference>
<organism evidence="3 4">
    <name type="scientific">Agathobaculum faecis</name>
    <dbReference type="NCBI Taxonomy" id="2763013"/>
    <lineage>
        <taxon>Bacteria</taxon>
        <taxon>Bacillati</taxon>
        <taxon>Bacillota</taxon>
        <taxon>Clostridia</taxon>
        <taxon>Eubacteriales</taxon>
        <taxon>Butyricicoccaceae</taxon>
        <taxon>Agathobaculum</taxon>
    </lineage>
</organism>
<keyword evidence="4" id="KW-1185">Reference proteome</keyword>
<feature type="chain" id="PRO_5039148701" evidence="2">
    <location>
        <begin position="20"/>
        <end position="73"/>
    </location>
</feature>
<feature type="signal peptide" evidence="2">
    <location>
        <begin position="1"/>
        <end position="19"/>
    </location>
</feature>
<feature type="transmembrane region" description="Helical" evidence="1">
    <location>
        <begin position="29"/>
        <end position="47"/>
    </location>
</feature>
<reference evidence="3" key="1">
    <citation type="submission" date="2020-08" db="EMBL/GenBank/DDBJ databases">
        <title>Genome public.</title>
        <authorList>
            <person name="Liu C."/>
            <person name="Sun Q."/>
        </authorList>
    </citation>
    <scope>NUCLEOTIDE SEQUENCE</scope>
    <source>
        <strain evidence="3">NSJ-28</strain>
    </source>
</reference>
<protein>
    <submittedName>
        <fullName evidence="3">Uncharacterized protein</fullName>
    </submittedName>
</protein>
<name>A0A923LX51_9FIRM</name>
<accession>A0A923LX51</accession>
<comment type="caution">
    <text evidence="3">The sequence shown here is derived from an EMBL/GenBank/DDBJ whole genome shotgun (WGS) entry which is preliminary data.</text>
</comment>
<evidence type="ECO:0000256" key="2">
    <source>
        <dbReference type="SAM" id="SignalP"/>
    </source>
</evidence>
<dbReference type="Proteomes" id="UP000606499">
    <property type="component" value="Unassembled WGS sequence"/>
</dbReference>
<keyword evidence="1" id="KW-1133">Transmembrane helix</keyword>
<keyword evidence="2" id="KW-0732">Signal</keyword>
<keyword evidence="1" id="KW-0812">Transmembrane</keyword>
<dbReference type="EMBL" id="JACOPL010000031">
    <property type="protein sequence ID" value="MBC5726804.1"/>
    <property type="molecule type" value="Genomic_DNA"/>
</dbReference>
<proteinExistence type="predicted"/>
<dbReference type="AlphaFoldDB" id="A0A923LX51"/>
<keyword evidence="1" id="KW-0472">Membrane</keyword>
<evidence type="ECO:0000313" key="4">
    <source>
        <dbReference type="Proteomes" id="UP000606499"/>
    </source>
</evidence>
<gene>
    <name evidence="3" type="ORF">H8S45_15275</name>
</gene>